<feature type="region of interest" description="Disordered" evidence="1">
    <location>
        <begin position="104"/>
        <end position="124"/>
    </location>
</feature>
<dbReference type="AlphaFoldDB" id="A0AAN8MWF0"/>
<evidence type="ECO:0000313" key="2">
    <source>
        <dbReference type="EMBL" id="KAK6348554.1"/>
    </source>
</evidence>
<comment type="caution">
    <text evidence="2">The sequence shown here is derived from an EMBL/GenBank/DDBJ whole genome shotgun (WGS) entry which is preliminary data.</text>
</comment>
<organism evidence="2 3">
    <name type="scientific">Orbilia javanica</name>
    <dbReference type="NCBI Taxonomy" id="47235"/>
    <lineage>
        <taxon>Eukaryota</taxon>
        <taxon>Fungi</taxon>
        <taxon>Dikarya</taxon>
        <taxon>Ascomycota</taxon>
        <taxon>Pezizomycotina</taxon>
        <taxon>Orbiliomycetes</taxon>
        <taxon>Orbiliales</taxon>
        <taxon>Orbiliaceae</taxon>
        <taxon>Orbilia</taxon>
    </lineage>
</organism>
<reference evidence="2 3" key="1">
    <citation type="submission" date="2019-10" db="EMBL/GenBank/DDBJ databases">
        <authorList>
            <person name="Palmer J.M."/>
        </authorList>
    </citation>
    <scope>NUCLEOTIDE SEQUENCE [LARGE SCALE GENOMIC DNA]</scope>
    <source>
        <strain evidence="2 3">TWF718</strain>
    </source>
</reference>
<keyword evidence="3" id="KW-1185">Reference proteome</keyword>
<name>A0AAN8MWF0_9PEZI</name>
<accession>A0AAN8MWF0</accession>
<protein>
    <submittedName>
        <fullName evidence="2">Uncharacterized protein</fullName>
    </submittedName>
</protein>
<gene>
    <name evidence="2" type="ORF">TWF718_006342</name>
</gene>
<sequence length="158" mass="16982">MAEYPGQTMTWDNPPGYNPRDRRVRPAPLEDSQPLVAYIGDDPTDPDGQRRIPLYGPLRTVDAPMLDEDDSGASLGSPEGAAGVPPSDLLPEDAEAMEWLQNFFDRPPGYEPDENFHLGDDGMGGYPPYSSGGDYGFGYGPGRGGSGGGGFFKRNLDP</sequence>
<evidence type="ECO:0000256" key="1">
    <source>
        <dbReference type="SAM" id="MobiDB-lite"/>
    </source>
</evidence>
<dbReference type="Proteomes" id="UP001313282">
    <property type="component" value="Unassembled WGS sequence"/>
</dbReference>
<feature type="region of interest" description="Disordered" evidence="1">
    <location>
        <begin position="1"/>
        <end position="89"/>
    </location>
</feature>
<dbReference type="EMBL" id="JAVHNR010000003">
    <property type="protein sequence ID" value="KAK6348554.1"/>
    <property type="molecule type" value="Genomic_DNA"/>
</dbReference>
<proteinExistence type="predicted"/>
<evidence type="ECO:0000313" key="3">
    <source>
        <dbReference type="Proteomes" id="UP001313282"/>
    </source>
</evidence>